<name>A0AAW3T1W4_9MICO</name>
<evidence type="ECO:0000256" key="1">
    <source>
        <dbReference type="SAM" id="Phobius"/>
    </source>
</evidence>
<protein>
    <submittedName>
        <fullName evidence="2">t-SNARE complex subunit (Syntaxin)</fullName>
    </submittedName>
</protein>
<evidence type="ECO:0000313" key="2">
    <source>
        <dbReference type="EMBL" id="MBA8989301.1"/>
    </source>
</evidence>
<dbReference type="EMBL" id="JACGXP010000001">
    <property type="protein sequence ID" value="MBA8989301.1"/>
    <property type="molecule type" value="Genomic_DNA"/>
</dbReference>
<dbReference type="AlphaFoldDB" id="A0AAW3T1W4"/>
<evidence type="ECO:0000313" key="3">
    <source>
        <dbReference type="Proteomes" id="UP000590225"/>
    </source>
</evidence>
<accession>A0AAW3T1W4</accession>
<comment type="caution">
    <text evidence="2">The sequence shown here is derived from an EMBL/GenBank/DDBJ whole genome shotgun (WGS) entry which is preliminary data.</text>
</comment>
<gene>
    <name evidence="2" type="ORF">FHW23_000533</name>
</gene>
<dbReference type="RefSeq" id="WP_182515061.1">
    <property type="nucleotide sequence ID" value="NZ_JACGXP010000001.1"/>
</dbReference>
<organism evidence="2 3">
    <name type="scientific">Curtobacterium pusillum</name>
    <dbReference type="NCBI Taxonomy" id="69373"/>
    <lineage>
        <taxon>Bacteria</taxon>
        <taxon>Bacillati</taxon>
        <taxon>Actinomycetota</taxon>
        <taxon>Actinomycetes</taxon>
        <taxon>Micrococcales</taxon>
        <taxon>Microbacteriaceae</taxon>
        <taxon>Curtobacterium</taxon>
    </lineage>
</organism>
<sequence>MTTIEIPRKRRKQIKKLKGQTASLLGEQRKVLEHANAILAEARSNAADAARKDIAPRVQNAIDNGIRPAVATGVHAATSAAQNASHRFQSEVVPGLVSTAGSVLSVVDLAKDPRVQKIVKDAQKKGSKGKNAKKAAAKHFSAAAQKKKGIGFGGVALIVVGVVAVAGAAYAAYQTLRADDDLWVADDADTAEKPAA</sequence>
<proteinExistence type="predicted"/>
<keyword evidence="1" id="KW-0812">Transmembrane</keyword>
<feature type="transmembrane region" description="Helical" evidence="1">
    <location>
        <begin position="150"/>
        <end position="173"/>
    </location>
</feature>
<keyword evidence="1" id="KW-1133">Transmembrane helix</keyword>
<dbReference type="Proteomes" id="UP000590225">
    <property type="component" value="Unassembled WGS sequence"/>
</dbReference>
<reference evidence="2 3" key="1">
    <citation type="submission" date="2020-07" db="EMBL/GenBank/DDBJ databases">
        <title>Above-ground endophytic microbial communities from plants in different locations in the United States.</title>
        <authorList>
            <person name="Frank C."/>
        </authorList>
    </citation>
    <scope>NUCLEOTIDE SEQUENCE [LARGE SCALE GENOMIC DNA]</scope>
    <source>
        <strain evidence="2 3">WPL5_2</strain>
    </source>
</reference>
<keyword evidence="1" id="KW-0472">Membrane</keyword>